<evidence type="ECO:0000259" key="3">
    <source>
        <dbReference type="PROSITE" id="PS50887"/>
    </source>
</evidence>
<dbReference type="PANTHER" id="PTHR46663">
    <property type="entry name" value="DIGUANYLATE CYCLASE DGCT-RELATED"/>
    <property type="match status" value="1"/>
</dbReference>
<reference evidence="4 5" key="1">
    <citation type="submission" date="2006-03" db="EMBL/GenBank/DDBJ databases">
        <title>Complete sequence of Shewanella denitrificans OS217.</title>
        <authorList>
            <consortium name="US DOE Joint Genome Institute"/>
            <person name="Copeland A."/>
            <person name="Lucas S."/>
            <person name="Lapidus A."/>
            <person name="Barry K."/>
            <person name="Detter J.C."/>
            <person name="Glavina del Rio T."/>
            <person name="Hammon N."/>
            <person name="Israni S."/>
            <person name="Dalin E."/>
            <person name="Tice H."/>
            <person name="Pitluck S."/>
            <person name="Brettin T."/>
            <person name="Bruce D."/>
            <person name="Han C."/>
            <person name="Tapia R."/>
            <person name="Gilna P."/>
            <person name="Kiss H."/>
            <person name="Schmutz J."/>
            <person name="Larimer F."/>
            <person name="Land M."/>
            <person name="Hauser L."/>
            <person name="Kyrpides N."/>
            <person name="Lykidis A."/>
            <person name="Richardson P."/>
        </authorList>
    </citation>
    <scope>NUCLEOTIDE SEQUENCE [LARGE SCALE GENOMIC DNA]</scope>
    <source>
        <strain evidence="5">OS217 / ATCC BAA-1090 / DSM 15013</strain>
    </source>
</reference>
<feature type="transmembrane region" description="Helical" evidence="1">
    <location>
        <begin position="731"/>
        <end position="755"/>
    </location>
</feature>
<keyword evidence="1" id="KW-1133">Transmembrane helix</keyword>
<dbReference type="HOGENOM" id="CLU_013349_0_0_6"/>
<dbReference type="Gene3D" id="3.40.190.10">
    <property type="entry name" value="Periplasmic binding protein-like II"/>
    <property type="match status" value="6"/>
</dbReference>
<keyword evidence="1" id="KW-0812">Transmembrane</keyword>
<gene>
    <name evidence="4" type="ordered locus">Sden_1888</name>
</gene>
<dbReference type="STRING" id="318161.Sden_1888"/>
<dbReference type="RefSeq" id="WP_011496327.1">
    <property type="nucleotide sequence ID" value="NC_007954.1"/>
</dbReference>
<dbReference type="CDD" id="cd01949">
    <property type="entry name" value="GGDEF"/>
    <property type="match status" value="1"/>
</dbReference>
<dbReference type="Pfam" id="PF00497">
    <property type="entry name" value="SBP_bac_3"/>
    <property type="match status" value="3"/>
</dbReference>
<name>Q12N05_SHEDO</name>
<dbReference type="InterPro" id="IPR001638">
    <property type="entry name" value="Solute-binding_3/MltF_N"/>
</dbReference>
<feature type="chain" id="PRO_5004181726" evidence="2">
    <location>
        <begin position="22"/>
        <end position="930"/>
    </location>
</feature>
<dbReference type="SUPFAM" id="SSF55073">
    <property type="entry name" value="Nucleotide cyclase"/>
    <property type="match status" value="1"/>
</dbReference>
<dbReference type="SUPFAM" id="SSF53850">
    <property type="entry name" value="Periplasmic binding protein-like II"/>
    <property type="match status" value="3"/>
</dbReference>
<dbReference type="SMART" id="SM00062">
    <property type="entry name" value="PBPb"/>
    <property type="match status" value="2"/>
</dbReference>
<dbReference type="Proteomes" id="UP000001982">
    <property type="component" value="Chromosome"/>
</dbReference>
<accession>Q12N05</accession>
<dbReference type="CDD" id="cd13706">
    <property type="entry name" value="PBP2_HisK_like_1"/>
    <property type="match status" value="2"/>
</dbReference>
<protein>
    <submittedName>
        <fullName evidence="4">Diguanylate cyclase</fullName>
    </submittedName>
</protein>
<dbReference type="PANTHER" id="PTHR46663:SF2">
    <property type="entry name" value="GGDEF DOMAIN-CONTAINING PROTEIN"/>
    <property type="match status" value="1"/>
</dbReference>
<dbReference type="KEGG" id="sdn:Sden_1888"/>
<dbReference type="NCBIfam" id="TIGR00254">
    <property type="entry name" value="GGDEF"/>
    <property type="match status" value="1"/>
</dbReference>
<dbReference type="EMBL" id="CP000302">
    <property type="protein sequence ID" value="ABE55171.1"/>
    <property type="molecule type" value="Genomic_DNA"/>
</dbReference>
<evidence type="ECO:0000256" key="2">
    <source>
        <dbReference type="SAM" id="SignalP"/>
    </source>
</evidence>
<keyword evidence="1" id="KW-0472">Membrane</keyword>
<keyword evidence="5" id="KW-1185">Reference proteome</keyword>
<dbReference type="InterPro" id="IPR000160">
    <property type="entry name" value="GGDEF_dom"/>
</dbReference>
<dbReference type="CDD" id="cd01007">
    <property type="entry name" value="PBP2_BvgS_HisK_like"/>
    <property type="match status" value="1"/>
</dbReference>
<proteinExistence type="predicted"/>
<dbReference type="eggNOG" id="COG0834">
    <property type="taxonomic scope" value="Bacteria"/>
</dbReference>
<keyword evidence="2" id="KW-0732">Signal</keyword>
<feature type="domain" description="GGDEF" evidence="3">
    <location>
        <begin position="807"/>
        <end position="930"/>
    </location>
</feature>
<feature type="signal peptide" evidence="2">
    <location>
        <begin position="1"/>
        <end position="21"/>
    </location>
</feature>
<dbReference type="Pfam" id="PF00990">
    <property type="entry name" value="GGDEF"/>
    <property type="match status" value="1"/>
</dbReference>
<evidence type="ECO:0000313" key="5">
    <source>
        <dbReference type="Proteomes" id="UP000001982"/>
    </source>
</evidence>
<evidence type="ECO:0000313" key="4">
    <source>
        <dbReference type="EMBL" id="ABE55171.1"/>
    </source>
</evidence>
<dbReference type="InterPro" id="IPR029787">
    <property type="entry name" value="Nucleotide_cyclase"/>
</dbReference>
<evidence type="ECO:0000256" key="1">
    <source>
        <dbReference type="SAM" id="Phobius"/>
    </source>
</evidence>
<dbReference type="OrthoDB" id="9180959at2"/>
<dbReference type="InterPro" id="IPR043128">
    <property type="entry name" value="Rev_trsase/Diguanyl_cyclase"/>
</dbReference>
<dbReference type="AlphaFoldDB" id="Q12N05"/>
<dbReference type="PROSITE" id="PS50887">
    <property type="entry name" value="GGDEF"/>
    <property type="match status" value="1"/>
</dbReference>
<dbReference type="Gene3D" id="3.30.70.270">
    <property type="match status" value="1"/>
</dbReference>
<dbReference type="SMART" id="SM00267">
    <property type="entry name" value="GGDEF"/>
    <property type="match status" value="1"/>
</dbReference>
<dbReference type="InterPro" id="IPR052163">
    <property type="entry name" value="DGC-Regulatory_Protein"/>
</dbReference>
<sequence>MKWLSLVLCSVFLFLGSELEAATADADLSFDEPLKLVLGEGSYPIQFLNEEGEPAGLLVDLWRQWSLKTGIEVIFVARHWQESLNQITNSPNTVHVGMAITPEREKIFHFANPIGGIKSYLYLHSDIASKTTISELIPFQIGVVAGSAHESNLLTIEPKLTFREYKNREALLEGVSRGEVYVFAGIEGYQRGLTLEKNIGETFTGSMRILIQNTLLSPAIGANNPKLIEVINEGFSKLNPQELERIERRWLGYHRKTTGIVIAGQAGVEPFMDLGPDGQPYGMFIDIWRLWSTKTGINIEFLASNMTDSITDVRQGNADVHMGYPESHELNSGLKQAWQIFSLKSRLFMHKSPLNNKAELKGMRIGVFPTAPYLSQITAQLPGVHIKFYDSLGLMIDAANKGSISGFIASGAMTTHHLLKNKIWADYHQFDGLDFETQMYSLTRLEDSGLADRIKAGFMLINHKELAQIEQKWLINPEDRRSQAQNSQIIFSSQERQYLDSLGAIKMGYLKDWAPMEFEGDDDEFLGINNDIREIISKQLGITILPVAYDDWKKLMADIVQGDIQLVGSVGKHRDRDLLISAPYWPSPWALVSNFNQASVFDLTQLHGQRVAVVEGYNLVKELISQYPGIELVMVKDIKEGLSLVSQAKVDGLIEQVVTLANALKNHDYPNLKIAVLTDLAQRQSHIGIYPGIAPLLEPLNRALGTIDEAMQQKINQKWVSIELESDFGKYLHWFFISLIVLSIVLVIVVLTLLINRRLKAEIERRKQAELALIHLAQYDSLTDLPNRNLLDDRLQQAVLSHYRSEYKFALLFIDLDGFKQVNDTHGHPTGDALLIQVAERLNQVLRQSDTLARFGGDEFVVLLNNIESLAQAKLVESAIRSALTQAFIINGVQVTVGASIGIAIYPDDADDAINLMRIADRKMYQEKHD</sequence>
<dbReference type="eggNOG" id="COG2199">
    <property type="taxonomic scope" value="Bacteria"/>
</dbReference>
<organism evidence="4 5">
    <name type="scientific">Shewanella denitrificans (strain OS217 / ATCC BAA-1090 / DSM 15013)</name>
    <dbReference type="NCBI Taxonomy" id="318161"/>
    <lineage>
        <taxon>Bacteria</taxon>
        <taxon>Pseudomonadati</taxon>
        <taxon>Pseudomonadota</taxon>
        <taxon>Gammaproteobacteria</taxon>
        <taxon>Alteromonadales</taxon>
        <taxon>Shewanellaceae</taxon>
        <taxon>Shewanella</taxon>
    </lineage>
</organism>